<evidence type="ECO:0000256" key="5">
    <source>
        <dbReference type="ARBA" id="ARBA00022989"/>
    </source>
</evidence>
<feature type="transmembrane region" description="Helical" evidence="7">
    <location>
        <begin position="232"/>
        <end position="250"/>
    </location>
</feature>
<name>A0A6I4U0Z5_9SPHN</name>
<organism evidence="8 9">
    <name type="scientific">Alteriqipengyuania halimionae</name>
    <dbReference type="NCBI Taxonomy" id="1926630"/>
    <lineage>
        <taxon>Bacteria</taxon>
        <taxon>Pseudomonadati</taxon>
        <taxon>Pseudomonadota</taxon>
        <taxon>Alphaproteobacteria</taxon>
        <taxon>Sphingomonadales</taxon>
        <taxon>Erythrobacteraceae</taxon>
        <taxon>Alteriqipengyuania</taxon>
    </lineage>
</organism>
<evidence type="ECO:0000313" key="8">
    <source>
        <dbReference type="EMBL" id="MXP08623.1"/>
    </source>
</evidence>
<dbReference type="NCBIfam" id="TIGR00203">
    <property type="entry name" value="cydB"/>
    <property type="match status" value="1"/>
</dbReference>
<keyword evidence="5 7" id="KW-1133">Transmembrane helix</keyword>
<protein>
    <submittedName>
        <fullName evidence="8">Cytochrome d ubiquinol oxidase subunit II</fullName>
    </submittedName>
</protein>
<keyword evidence="6 7" id="KW-0472">Membrane</keyword>
<dbReference type="GO" id="GO:0019646">
    <property type="term" value="P:aerobic electron transport chain"/>
    <property type="evidence" value="ECO:0007669"/>
    <property type="project" value="TreeGrafter"/>
</dbReference>
<dbReference type="PANTHER" id="PTHR43141">
    <property type="entry name" value="CYTOCHROME BD2 SUBUNIT II"/>
    <property type="match status" value="1"/>
</dbReference>
<comment type="caution">
    <text evidence="8">The sequence shown here is derived from an EMBL/GenBank/DDBJ whole genome shotgun (WGS) entry which is preliminary data.</text>
</comment>
<dbReference type="GO" id="GO:0009055">
    <property type="term" value="F:electron transfer activity"/>
    <property type="evidence" value="ECO:0007669"/>
    <property type="project" value="TreeGrafter"/>
</dbReference>
<feature type="transmembrane region" description="Helical" evidence="7">
    <location>
        <begin position="202"/>
        <end position="220"/>
    </location>
</feature>
<evidence type="ECO:0000256" key="2">
    <source>
        <dbReference type="ARBA" id="ARBA00007543"/>
    </source>
</evidence>
<gene>
    <name evidence="8" type="primary">cydB</name>
    <name evidence="8" type="ORF">GRI68_00305</name>
</gene>
<feature type="transmembrane region" description="Helical" evidence="7">
    <location>
        <begin position="116"/>
        <end position="140"/>
    </location>
</feature>
<dbReference type="Proteomes" id="UP000429229">
    <property type="component" value="Unassembled WGS sequence"/>
</dbReference>
<dbReference type="GO" id="GO:0070069">
    <property type="term" value="C:cytochrome complex"/>
    <property type="evidence" value="ECO:0007669"/>
    <property type="project" value="TreeGrafter"/>
</dbReference>
<evidence type="ECO:0000256" key="1">
    <source>
        <dbReference type="ARBA" id="ARBA00004651"/>
    </source>
</evidence>
<feature type="transmembrane region" description="Helical" evidence="7">
    <location>
        <begin position="302"/>
        <end position="326"/>
    </location>
</feature>
<accession>A0A6I4U0Z5</accession>
<keyword evidence="9" id="KW-1185">Reference proteome</keyword>
<evidence type="ECO:0000256" key="3">
    <source>
        <dbReference type="ARBA" id="ARBA00022475"/>
    </source>
</evidence>
<dbReference type="EMBL" id="WTYR01000001">
    <property type="protein sequence ID" value="MXP08623.1"/>
    <property type="molecule type" value="Genomic_DNA"/>
</dbReference>
<comment type="similarity">
    <text evidence="2">Belongs to the cytochrome ubiquinol oxidase subunit 2 family.</text>
</comment>
<reference evidence="8 9" key="1">
    <citation type="submission" date="2019-12" db="EMBL/GenBank/DDBJ databases">
        <title>Genomic-based taxomic classification of the family Erythrobacteraceae.</title>
        <authorList>
            <person name="Xu L."/>
        </authorList>
    </citation>
    <scope>NUCLEOTIDE SEQUENCE [LARGE SCALE GENOMIC DNA]</scope>
    <source>
        <strain evidence="8 9">LMG 29519</strain>
    </source>
</reference>
<dbReference type="GO" id="GO:0005886">
    <property type="term" value="C:plasma membrane"/>
    <property type="evidence" value="ECO:0007669"/>
    <property type="project" value="UniProtKB-SubCell"/>
</dbReference>
<evidence type="ECO:0000256" key="7">
    <source>
        <dbReference type="SAM" id="Phobius"/>
    </source>
</evidence>
<dbReference type="InterPro" id="IPR003317">
    <property type="entry name" value="Cyt-d_oxidase_su2"/>
</dbReference>
<dbReference type="RefSeq" id="WP_160615161.1">
    <property type="nucleotide sequence ID" value="NZ_WTYR01000001.1"/>
</dbReference>
<proteinExistence type="inferred from homology"/>
<dbReference type="OrthoDB" id="9776710at2"/>
<dbReference type="AlphaFoldDB" id="A0A6I4U0Z5"/>
<evidence type="ECO:0000256" key="4">
    <source>
        <dbReference type="ARBA" id="ARBA00022692"/>
    </source>
</evidence>
<evidence type="ECO:0000313" key="9">
    <source>
        <dbReference type="Proteomes" id="UP000429229"/>
    </source>
</evidence>
<dbReference type="Pfam" id="PF02322">
    <property type="entry name" value="Cyt_bd_oxida_II"/>
    <property type="match status" value="1"/>
</dbReference>
<sequence length="336" mass="36764">MTGSFGDLTTIWAFIIAFAVFAYVVMDGFDLGIGILFPTFEVGPERDRAMNSIAPVWDGNETWLVLGGGGLFAAFPLAYAVILPATYPLITAMLLGLVFRGVAFEYRWRDPNHRRYWDAAFTGGSLVAAMAQGMTLGALLQGIEVVDRAYAGSWFDWFTPYTLLTGLGTVAGYALLGATWLVWKLDGESQDHARTLAKRAAWATLVLMAGVSLYNVFLNADYAARWLTAPEIYFAAPVPILTGLIAVALLRALSVARHSKPFWLSIALFFFGMAGLGVTIWPNVVPPGITIWDAAAPERSQIFMLIGVAITMPLILAYTAWAYWVFRGKVGHEGYH</sequence>
<keyword evidence="4 7" id="KW-0812">Transmembrane</keyword>
<comment type="subcellular location">
    <subcellularLocation>
        <location evidence="1">Cell membrane</location>
        <topology evidence="1">Multi-pass membrane protein</topology>
    </subcellularLocation>
</comment>
<evidence type="ECO:0000256" key="6">
    <source>
        <dbReference type="ARBA" id="ARBA00023136"/>
    </source>
</evidence>
<keyword evidence="3" id="KW-1003">Cell membrane</keyword>
<feature type="transmembrane region" description="Helical" evidence="7">
    <location>
        <begin position="85"/>
        <end position="104"/>
    </location>
</feature>
<feature type="transmembrane region" description="Helical" evidence="7">
    <location>
        <begin position="12"/>
        <end position="40"/>
    </location>
</feature>
<dbReference type="PANTHER" id="PTHR43141:SF4">
    <property type="entry name" value="CYTOCHROME BD2 SUBUNIT II"/>
    <property type="match status" value="1"/>
</dbReference>
<feature type="transmembrane region" description="Helical" evidence="7">
    <location>
        <begin position="160"/>
        <end position="182"/>
    </location>
</feature>
<feature type="transmembrane region" description="Helical" evidence="7">
    <location>
        <begin position="262"/>
        <end position="282"/>
    </location>
</feature>
<dbReference type="GO" id="GO:0016682">
    <property type="term" value="F:oxidoreductase activity, acting on diphenols and related substances as donors, oxygen as acceptor"/>
    <property type="evidence" value="ECO:0007669"/>
    <property type="project" value="TreeGrafter"/>
</dbReference>